<dbReference type="Proteomes" id="UP001202328">
    <property type="component" value="Unassembled WGS sequence"/>
</dbReference>
<name>A0AAD4XL76_9MAGN</name>
<dbReference type="AlphaFoldDB" id="A0AAD4XL76"/>
<dbReference type="InterPro" id="IPR051761">
    <property type="entry name" value="MLP-like_ligand-binding"/>
</dbReference>
<sequence length="171" mass="19256">MAQSSESIESAVAGTVLESHPVEIEVMCSADKFYGLFKEDMTQLVNHFPQYYKSVELLEGDGKNVGTVRLWKYTLPGHPADEIFTVKETIAKVDDENRSLTLNVLEGCLLKTYEGFIVTVSVTPKEGAEDSECIVRWCFDLEKEHEDVPHPHPYMELVDFISKELGSLLPD</sequence>
<protein>
    <recommendedName>
        <fullName evidence="1">Bet v I/Major latex protein domain-containing protein</fullName>
    </recommendedName>
</protein>
<accession>A0AAD4XL76</accession>
<dbReference type="SUPFAM" id="SSF55961">
    <property type="entry name" value="Bet v1-like"/>
    <property type="match status" value="1"/>
</dbReference>
<dbReference type="EMBL" id="JAJJMB010008785">
    <property type="protein sequence ID" value="KAI3920732.1"/>
    <property type="molecule type" value="Genomic_DNA"/>
</dbReference>
<evidence type="ECO:0000259" key="1">
    <source>
        <dbReference type="SMART" id="SM01037"/>
    </source>
</evidence>
<keyword evidence="3" id="KW-1185">Reference proteome</keyword>
<proteinExistence type="predicted"/>
<evidence type="ECO:0000313" key="3">
    <source>
        <dbReference type="Proteomes" id="UP001202328"/>
    </source>
</evidence>
<dbReference type="InterPro" id="IPR023393">
    <property type="entry name" value="START-like_dom_sf"/>
</dbReference>
<dbReference type="CDD" id="cd07816">
    <property type="entry name" value="Bet_v1-like"/>
    <property type="match status" value="1"/>
</dbReference>
<dbReference type="GO" id="GO:0006952">
    <property type="term" value="P:defense response"/>
    <property type="evidence" value="ECO:0007669"/>
    <property type="project" value="InterPro"/>
</dbReference>
<dbReference type="InterPro" id="IPR000916">
    <property type="entry name" value="Bet_v_I/MLP"/>
</dbReference>
<reference evidence="2" key="1">
    <citation type="submission" date="2022-04" db="EMBL/GenBank/DDBJ databases">
        <title>A functionally conserved STORR gene fusion in Papaver species that diverged 16.8 million years ago.</title>
        <authorList>
            <person name="Catania T."/>
        </authorList>
    </citation>
    <scope>NUCLEOTIDE SEQUENCE</scope>
    <source>
        <strain evidence="2">S-188037</strain>
    </source>
</reference>
<dbReference type="SMART" id="SM01037">
    <property type="entry name" value="Bet_v_1"/>
    <property type="match status" value="1"/>
</dbReference>
<gene>
    <name evidence="2" type="ORF">MKW98_005558</name>
</gene>
<dbReference type="Pfam" id="PF00407">
    <property type="entry name" value="Bet_v_1"/>
    <property type="match status" value="1"/>
</dbReference>
<organism evidence="2 3">
    <name type="scientific">Papaver atlanticum</name>
    <dbReference type="NCBI Taxonomy" id="357466"/>
    <lineage>
        <taxon>Eukaryota</taxon>
        <taxon>Viridiplantae</taxon>
        <taxon>Streptophyta</taxon>
        <taxon>Embryophyta</taxon>
        <taxon>Tracheophyta</taxon>
        <taxon>Spermatophyta</taxon>
        <taxon>Magnoliopsida</taxon>
        <taxon>Ranunculales</taxon>
        <taxon>Papaveraceae</taxon>
        <taxon>Papaveroideae</taxon>
        <taxon>Papaver</taxon>
    </lineage>
</organism>
<dbReference type="PANTHER" id="PTHR31907">
    <property type="entry name" value="MLP-LIKE PROTEIN 423"/>
    <property type="match status" value="1"/>
</dbReference>
<feature type="domain" description="Bet v I/Major latex protein" evidence="1">
    <location>
        <begin position="15"/>
        <end position="171"/>
    </location>
</feature>
<evidence type="ECO:0000313" key="2">
    <source>
        <dbReference type="EMBL" id="KAI3920732.1"/>
    </source>
</evidence>
<dbReference type="Gene3D" id="3.30.530.20">
    <property type="match status" value="1"/>
</dbReference>
<comment type="caution">
    <text evidence="2">The sequence shown here is derived from an EMBL/GenBank/DDBJ whole genome shotgun (WGS) entry which is preliminary data.</text>
</comment>